<keyword evidence="4" id="KW-0804">Transcription</keyword>
<comment type="caution">
    <text evidence="9">The sequence shown here is derived from an EMBL/GenBank/DDBJ whole genome shotgun (WGS) entry which is preliminary data.</text>
</comment>
<reference evidence="9 10" key="1">
    <citation type="submission" date="2020-07" db="EMBL/GenBank/DDBJ databases">
        <authorList>
            <person name="Feng H."/>
        </authorList>
    </citation>
    <scope>NUCLEOTIDE SEQUENCE [LARGE SCALE GENOMIC DNA]</scope>
    <source>
        <strain evidence="10">s-11</strain>
    </source>
</reference>
<evidence type="ECO:0000256" key="4">
    <source>
        <dbReference type="ARBA" id="ARBA00023163"/>
    </source>
</evidence>
<comment type="similarity">
    <text evidence="5">Belongs to the SarZ family.</text>
</comment>
<name>A0A7W1X7I3_9BACL</name>
<dbReference type="SUPFAM" id="SSF46785">
    <property type="entry name" value="Winged helix' DNA-binding domain"/>
    <property type="match status" value="1"/>
</dbReference>
<protein>
    <recommendedName>
        <fullName evidence="6">HTH-type transcriptional regulator SarZ</fullName>
    </recommendedName>
    <alternativeName>
        <fullName evidence="7">Staphylococcal accessory regulator Z</fullName>
    </alternativeName>
</protein>
<keyword evidence="10" id="KW-1185">Reference proteome</keyword>
<keyword evidence="3" id="KW-0238">DNA-binding</keyword>
<accession>A0A7W1X7I3</accession>
<evidence type="ECO:0000313" key="10">
    <source>
        <dbReference type="Proteomes" id="UP000530514"/>
    </source>
</evidence>
<evidence type="ECO:0000256" key="5">
    <source>
        <dbReference type="ARBA" id="ARBA00046337"/>
    </source>
</evidence>
<evidence type="ECO:0000259" key="8">
    <source>
        <dbReference type="PROSITE" id="PS50995"/>
    </source>
</evidence>
<dbReference type="OrthoDB" id="2376601at2"/>
<keyword evidence="2" id="KW-0805">Transcription regulation</keyword>
<dbReference type="AlphaFoldDB" id="A0A7W1X7I3"/>
<dbReference type="PANTHER" id="PTHR42756">
    <property type="entry name" value="TRANSCRIPTIONAL REGULATOR, MARR"/>
    <property type="match status" value="1"/>
</dbReference>
<evidence type="ECO:0000256" key="1">
    <source>
        <dbReference type="ARBA" id="ARBA00004496"/>
    </source>
</evidence>
<evidence type="ECO:0000256" key="7">
    <source>
        <dbReference type="ARBA" id="ARBA00047207"/>
    </source>
</evidence>
<dbReference type="RefSeq" id="WP_160173778.1">
    <property type="nucleotide sequence ID" value="NZ_JACEIP010000001.1"/>
</dbReference>
<dbReference type="InterPro" id="IPR036390">
    <property type="entry name" value="WH_DNA-bd_sf"/>
</dbReference>
<feature type="domain" description="HTH marR-type" evidence="8">
    <location>
        <begin position="3"/>
        <end position="108"/>
    </location>
</feature>
<evidence type="ECO:0000256" key="2">
    <source>
        <dbReference type="ARBA" id="ARBA00023015"/>
    </source>
</evidence>
<dbReference type="GO" id="GO:0005737">
    <property type="term" value="C:cytoplasm"/>
    <property type="evidence" value="ECO:0007669"/>
    <property type="project" value="UniProtKB-SubCell"/>
</dbReference>
<dbReference type="EMBL" id="JACEIP010000001">
    <property type="protein sequence ID" value="MBA4541532.1"/>
    <property type="molecule type" value="Genomic_DNA"/>
</dbReference>
<dbReference type="InterPro" id="IPR055166">
    <property type="entry name" value="Transc_reg_Sar_Rot_HTH"/>
</dbReference>
<dbReference type="InterPro" id="IPR000835">
    <property type="entry name" value="HTH_MarR-typ"/>
</dbReference>
<dbReference type="InterPro" id="IPR036388">
    <property type="entry name" value="WH-like_DNA-bd_sf"/>
</dbReference>
<sequence>MKEEQLSLLAKQISDLFSQIYYHCHSKLYAIPLTHQAVGALQYVALNQASTVQSVAEYLGCASNTASEILRRLSEKGLLIRQRNKEDERVVELRVTEKGCQAYKSIRV</sequence>
<dbReference type="Gene3D" id="1.10.10.10">
    <property type="entry name" value="Winged helix-like DNA-binding domain superfamily/Winged helix DNA-binding domain"/>
    <property type="match status" value="1"/>
</dbReference>
<dbReference type="PANTHER" id="PTHR42756:SF1">
    <property type="entry name" value="TRANSCRIPTIONAL REPRESSOR OF EMRAB OPERON"/>
    <property type="match status" value="1"/>
</dbReference>
<evidence type="ECO:0000256" key="3">
    <source>
        <dbReference type="ARBA" id="ARBA00023125"/>
    </source>
</evidence>
<organism evidence="9 10">
    <name type="scientific">Thermoactinomyces daqus</name>
    <dbReference type="NCBI Taxonomy" id="1329516"/>
    <lineage>
        <taxon>Bacteria</taxon>
        <taxon>Bacillati</taxon>
        <taxon>Bacillota</taxon>
        <taxon>Bacilli</taxon>
        <taxon>Bacillales</taxon>
        <taxon>Thermoactinomycetaceae</taxon>
        <taxon>Thermoactinomyces</taxon>
    </lineage>
</organism>
<dbReference type="Proteomes" id="UP000530514">
    <property type="component" value="Unassembled WGS sequence"/>
</dbReference>
<evidence type="ECO:0000256" key="6">
    <source>
        <dbReference type="ARBA" id="ARBA00047188"/>
    </source>
</evidence>
<proteinExistence type="inferred from homology"/>
<evidence type="ECO:0000313" key="9">
    <source>
        <dbReference type="EMBL" id="MBA4541532.1"/>
    </source>
</evidence>
<gene>
    <name evidence="9" type="ORF">H1164_01240</name>
</gene>
<dbReference type="GO" id="GO:0003700">
    <property type="term" value="F:DNA-binding transcription factor activity"/>
    <property type="evidence" value="ECO:0007669"/>
    <property type="project" value="InterPro"/>
</dbReference>
<dbReference type="GO" id="GO:0003677">
    <property type="term" value="F:DNA binding"/>
    <property type="evidence" value="ECO:0007669"/>
    <property type="project" value="UniProtKB-KW"/>
</dbReference>
<dbReference type="PROSITE" id="PS50995">
    <property type="entry name" value="HTH_MARR_2"/>
    <property type="match status" value="1"/>
</dbReference>
<dbReference type="Pfam" id="PF22381">
    <property type="entry name" value="Staph_reg_Sar_Rot"/>
    <property type="match status" value="1"/>
</dbReference>
<comment type="subcellular location">
    <subcellularLocation>
        <location evidence="1">Cytoplasm</location>
    </subcellularLocation>
</comment>